<dbReference type="OMA" id="MINEIYM"/>
<evidence type="ECO:0000259" key="8">
    <source>
        <dbReference type="PROSITE" id="PS50859"/>
    </source>
</evidence>
<dbReference type="InterPro" id="IPR010908">
    <property type="entry name" value="Longin_dom"/>
</dbReference>
<evidence type="ECO:0000313" key="9">
    <source>
        <dbReference type="EMBL" id="ETW55042.1"/>
    </source>
</evidence>
<dbReference type="Proteomes" id="UP000019103">
    <property type="component" value="Unassembled WGS sequence"/>
</dbReference>
<proteinExistence type="inferred from homology"/>
<sequence length="203" mass="24063">MYLKCFVHQIYKLLILKNSKHKIKNKSIHLYSFIKKKAFKEAAFFVARTIPSRIEYNTKEIITHENNTVFAFKYEDNICPIVIATDDYPERVAFYMINEIYRDFISTIPKEEWSSVKQDNKISFNLYTYLTKYKDPLNCDAITQTNIKINENIEKVRVTMDALIRNRENLDVLVDKSKDLSSTTKQLFKQSKKLKKKQCCSIM</sequence>
<feature type="domain" description="Longin" evidence="8">
    <location>
        <begin position="46"/>
        <end position="130"/>
    </location>
</feature>
<keyword evidence="2" id="KW-0488">Methylation</keyword>
<keyword evidence="6" id="KW-0636">Prenylation</keyword>
<dbReference type="SMART" id="SM01270">
    <property type="entry name" value="Longin"/>
    <property type="match status" value="1"/>
</dbReference>
<keyword evidence="3" id="KW-0472">Membrane</keyword>
<dbReference type="Gene3D" id="1.20.5.110">
    <property type="match status" value="1"/>
</dbReference>
<comment type="similarity">
    <text evidence="1">Belongs to the synaptobrevin family.</text>
</comment>
<dbReference type="PROSITE" id="PS50859">
    <property type="entry name" value="LONGIN"/>
    <property type="match status" value="1"/>
</dbReference>
<dbReference type="InterPro" id="IPR042855">
    <property type="entry name" value="V_SNARE_CC"/>
</dbReference>
<evidence type="ECO:0000256" key="5">
    <source>
        <dbReference type="ARBA" id="ARBA00023288"/>
    </source>
</evidence>
<reference evidence="9 10" key="1">
    <citation type="submission" date="2013-02" db="EMBL/GenBank/DDBJ databases">
        <title>The Genome Annotation of Plasmodium falciparum Palo Alto/Uganda.</title>
        <authorList>
            <consortium name="The Broad Institute Genome Sequencing Platform"/>
            <consortium name="The Broad Institute Genome Sequencing Center for Infectious Disease"/>
            <person name="Neafsey D."/>
            <person name="Hoffman S."/>
            <person name="Volkman S."/>
            <person name="Rosenthal P."/>
            <person name="Walker B."/>
            <person name="Young S.K."/>
            <person name="Zeng Q."/>
            <person name="Gargeya S."/>
            <person name="Fitzgerald M."/>
            <person name="Haas B."/>
            <person name="Abouelleil A."/>
            <person name="Allen A.W."/>
            <person name="Alvarado L."/>
            <person name="Arachchi H.M."/>
            <person name="Berlin A.M."/>
            <person name="Chapman S.B."/>
            <person name="Gainer-Dewar J."/>
            <person name="Goldberg J."/>
            <person name="Griggs A."/>
            <person name="Gujja S."/>
            <person name="Hansen M."/>
            <person name="Howarth C."/>
            <person name="Imamovic A."/>
            <person name="Ireland A."/>
            <person name="Larimer J."/>
            <person name="McCowan C."/>
            <person name="Murphy C."/>
            <person name="Pearson M."/>
            <person name="Poon T.W."/>
            <person name="Priest M."/>
            <person name="Roberts A."/>
            <person name="Saif S."/>
            <person name="Shea T."/>
            <person name="Sisk P."/>
            <person name="Sykes S."/>
            <person name="Wortman J."/>
            <person name="Nusbaum C."/>
            <person name="Birren B."/>
        </authorList>
    </citation>
    <scope>NUCLEOTIDE SEQUENCE [LARGE SCALE GENOMIC DNA]</scope>
    <source>
        <strain evidence="9 10">Palo Alto/Uganda</strain>
    </source>
</reference>
<evidence type="ECO:0000256" key="3">
    <source>
        <dbReference type="ARBA" id="ARBA00023136"/>
    </source>
</evidence>
<evidence type="ECO:0000256" key="7">
    <source>
        <dbReference type="ARBA" id="ARBA00046278"/>
    </source>
</evidence>
<keyword evidence="5" id="KW-0449">Lipoprotein</keyword>
<dbReference type="OrthoDB" id="27923at2759"/>
<dbReference type="CDD" id="cd14824">
    <property type="entry name" value="Longin"/>
    <property type="match status" value="1"/>
</dbReference>
<evidence type="ECO:0000256" key="1">
    <source>
        <dbReference type="ARBA" id="ARBA00008025"/>
    </source>
</evidence>
<accession>W4J068</accession>
<dbReference type="SUPFAM" id="SSF58038">
    <property type="entry name" value="SNARE fusion complex"/>
    <property type="match status" value="1"/>
</dbReference>
<reference evidence="9 10" key="2">
    <citation type="submission" date="2013-02" db="EMBL/GenBank/DDBJ databases">
        <title>The Genome Sequence of Plasmodium falciparum Palo Alto/Uganda.</title>
        <authorList>
            <consortium name="The Broad Institute Genome Sequencing Platform"/>
            <consortium name="The Broad Institute Genome Sequencing Center for Infectious Disease"/>
            <person name="Neafsey D."/>
            <person name="Cheeseman I."/>
            <person name="Volkman S."/>
            <person name="Adams J."/>
            <person name="Walker B."/>
            <person name="Young S.K."/>
            <person name="Zeng Q."/>
            <person name="Gargeya S."/>
            <person name="Fitzgerald M."/>
            <person name="Haas B."/>
            <person name="Abouelleil A."/>
            <person name="Alvarado L."/>
            <person name="Arachchi H.M."/>
            <person name="Berlin A.M."/>
            <person name="Chapman S.B."/>
            <person name="Dewar J."/>
            <person name="Goldberg J."/>
            <person name="Griggs A."/>
            <person name="Gujja S."/>
            <person name="Hansen M."/>
            <person name="Howarth C."/>
            <person name="Imamovic A."/>
            <person name="Larimer J."/>
            <person name="McCowan C."/>
            <person name="Murphy C."/>
            <person name="Neiman D."/>
            <person name="Pearson M."/>
            <person name="Priest M."/>
            <person name="Roberts A."/>
            <person name="Saif S."/>
            <person name="Shea T."/>
            <person name="Sisk P."/>
            <person name="Sykes S."/>
            <person name="Wortman J."/>
            <person name="Nusbaum C."/>
            <person name="Birren B."/>
        </authorList>
    </citation>
    <scope>NUCLEOTIDE SEQUENCE [LARGE SCALE GENOMIC DNA]</scope>
    <source>
        <strain evidence="9 10">Palo Alto/Uganda</strain>
    </source>
</reference>
<dbReference type="PANTHER" id="PTHR45806">
    <property type="entry name" value="SYNAPTOBREVIN HOMOLOG YKT6"/>
    <property type="match status" value="1"/>
</dbReference>
<name>W4J068_PLAFP</name>
<dbReference type="InterPro" id="IPR011012">
    <property type="entry name" value="Longin-like_dom_sf"/>
</dbReference>
<keyword evidence="4" id="KW-0564">Palmitate</keyword>
<dbReference type="GO" id="GO:0005794">
    <property type="term" value="C:Golgi apparatus"/>
    <property type="evidence" value="ECO:0007669"/>
    <property type="project" value="TreeGrafter"/>
</dbReference>
<evidence type="ECO:0000256" key="4">
    <source>
        <dbReference type="ARBA" id="ARBA00023139"/>
    </source>
</evidence>
<dbReference type="EMBL" id="KI927382">
    <property type="protein sequence ID" value="ETW55042.1"/>
    <property type="molecule type" value="Genomic_DNA"/>
</dbReference>
<dbReference type="Gene3D" id="3.30.450.50">
    <property type="entry name" value="Longin domain"/>
    <property type="match status" value="1"/>
</dbReference>
<dbReference type="Pfam" id="PF00957">
    <property type="entry name" value="Synaptobrevin"/>
    <property type="match status" value="1"/>
</dbReference>
<dbReference type="SUPFAM" id="SSF64356">
    <property type="entry name" value="SNARE-like"/>
    <property type="match status" value="1"/>
</dbReference>
<dbReference type="FunFam" id="1.20.5.110:FF:000094">
    <property type="entry name" value="SNARE protein"/>
    <property type="match status" value="1"/>
</dbReference>
<evidence type="ECO:0000256" key="2">
    <source>
        <dbReference type="ARBA" id="ARBA00022481"/>
    </source>
</evidence>
<dbReference type="GO" id="GO:0005484">
    <property type="term" value="F:SNAP receptor activity"/>
    <property type="evidence" value="ECO:0007669"/>
    <property type="project" value="TreeGrafter"/>
</dbReference>
<organism evidence="9 10">
    <name type="scientific">Plasmodium falciparum (isolate Palo Alto / Uganda)</name>
    <dbReference type="NCBI Taxonomy" id="57270"/>
    <lineage>
        <taxon>Eukaryota</taxon>
        <taxon>Sar</taxon>
        <taxon>Alveolata</taxon>
        <taxon>Apicomplexa</taxon>
        <taxon>Aconoidasida</taxon>
        <taxon>Haemosporida</taxon>
        <taxon>Plasmodiidae</taxon>
        <taxon>Plasmodium</taxon>
        <taxon>Plasmodium (Laverania)</taxon>
    </lineage>
</organism>
<evidence type="ECO:0000313" key="10">
    <source>
        <dbReference type="Proteomes" id="UP000019103"/>
    </source>
</evidence>
<comment type="subcellular location">
    <subcellularLocation>
        <location evidence="7">Endomembrane system</location>
        <topology evidence="7">Lipid-anchor</topology>
        <orientation evidence="7">Cytoplasmic side</orientation>
    </subcellularLocation>
</comment>
<protein>
    <recommendedName>
        <fullName evidence="8">Longin domain-containing protein</fullName>
    </recommendedName>
</protein>
<evidence type="ECO:0000256" key="6">
    <source>
        <dbReference type="ARBA" id="ARBA00023289"/>
    </source>
</evidence>
<dbReference type="Pfam" id="PF13774">
    <property type="entry name" value="Longin"/>
    <property type="match status" value="1"/>
</dbReference>
<dbReference type="PANTHER" id="PTHR45806:SF1">
    <property type="entry name" value="SYNAPTOBREVIN HOMOLOG YKT6"/>
    <property type="match status" value="1"/>
</dbReference>
<dbReference type="AlphaFoldDB" id="W4J068"/>
<dbReference type="GO" id="GO:0006888">
    <property type="term" value="P:endoplasmic reticulum to Golgi vesicle-mediated transport"/>
    <property type="evidence" value="ECO:0007669"/>
    <property type="project" value="TreeGrafter"/>
</dbReference>
<gene>
    <name evidence="9" type="ORF">PFUGPA_02864</name>
</gene>